<dbReference type="Proteomes" id="UP000829398">
    <property type="component" value="Chromosome 8"/>
</dbReference>
<dbReference type="EMBL" id="CM039177">
    <property type="protein sequence ID" value="KAH9698164.1"/>
    <property type="molecule type" value="Genomic_DNA"/>
</dbReference>
<name>A0ACB8ILT3_CITSI</name>
<evidence type="ECO:0000313" key="1">
    <source>
        <dbReference type="EMBL" id="KAH9698164.1"/>
    </source>
</evidence>
<accession>A0ACB8ILT3</accession>
<keyword evidence="2" id="KW-1185">Reference proteome</keyword>
<sequence>MPFSYYSLSFCKPQEGVKDSAENRGELLMGDRIENSPYRFKTYTNETDIFFCKTDPLSKDNFELLKRRIDEMYQFIGFCFWDGYDQENALDLASNHAQLNISISNLNNSTNSEAVGYGSFHGREFGFVGGNSRTHLVNSKPKESPSIRCQSTGTNEPKTRRNLLDNASNLLTNLLSGGSLGSMPVAEGAVFDLFSSPLFFYRSAIEDGGLLGMGWSVARYVAVKVLLLEDVHGQAFKLAFSADHRVISALLDLYGRLDSIDSAKWVFVKSVKSTNAYVDRVALATAVGACRLLKSMQEGRKAHRIATKYRLEFDVLVSNSIDCGSFADARAIFDRMPSKDVISWMETIVFSKLRTCALKTMMDGTRATGLATVLGAFPQGYPKVPPPNCSMESSPKISVNAGICQSYHGHVCEIRIYSVCFKLICRDQGEGCFSWTVMILGYSLHGQRELGLSLFSELEKKSSIEIDPLTFAAVLHACSTAGMVEEGWLCFNRIRSPKVTHHALMVSVLARAGLFDEARIFIQEYHMERYPEVLRALLEGCRIHVQVKTGKRVIDQLCELKPLSAENYIMLSNWYAAEAKWDVVNQVMYPAQDQREYFGSYSL</sequence>
<evidence type="ECO:0000313" key="2">
    <source>
        <dbReference type="Proteomes" id="UP000829398"/>
    </source>
</evidence>
<gene>
    <name evidence="1" type="ORF">KPL71_023910</name>
</gene>
<protein>
    <submittedName>
        <fullName evidence="1">Pentatricopeptide repeat-containing protein DOT4</fullName>
    </submittedName>
</protein>
<reference evidence="2" key="1">
    <citation type="journal article" date="2023" name="Hortic. Res.">
        <title>A chromosome-level phased genome enabling allele-level studies in sweet orange: a case study on citrus Huanglongbing tolerance.</title>
        <authorList>
            <person name="Wu B."/>
            <person name="Yu Q."/>
            <person name="Deng Z."/>
            <person name="Duan Y."/>
            <person name="Luo F."/>
            <person name="Gmitter F. Jr."/>
        </authorList>
    </citation>
    <scope>NUCLEOTIDE SEQUENCE [LARGE SCALE GENOMIC DNA]</scope>
    <source>
        <strain evidence="2">cv. Valencia</strain>
    </source>
</reference>
<comment type="caution">
    <text evidence="1">The sequence shown here is derived from an EMBL/GenBank/DDBJ whole genome shotgun (WGS) entry which is preliminary data.</text>
</comment>
<organism evidence="1 2">
    <name type="scientific">Citrus sinensis</name>
    <name type="common">Sweet orange</name>
    <name type="synonym">Citrus aurantium var. sinensis</name>
    <dbReference type="NCBI Taxonomy" id="2711"/>
    <lineage>
        <taxon>Eukaryota</taxon>
        <taxon>Viridiplantae</taxon>
        <taxon>Streptophyta</taxon>
        <taxon>Embryophyta</taxon>
        <taxon>Tracheophyta</taxon>
        <taxon>Spermatophyta</taxon>
        <taxon>Magnoliopsida</taxon>
        <taxon>eudicotyledons</taxon>
        <taxon>Gunneridae</taxon>
        <taxon>Pentapetalae</taxon>
        <taxon>rosids</taxon>
        <taxon>malvids</taxon>
        <taxon>Sapindales</taxon>
        <taxon>Rutaceae</taxon>
        <taxon>Aurantioideae</taxon>
        <taxon>Citrus</taxon>
    </lineage>
</organism>
<proteinExistence type="predicted"/>